<gene>
    <name evidence="3" type="ORF">DI536_01060</name>
</gene>
<dbReference type="Proteomes" id="UP000249061">
    <property type="component" value="Unassembled WGS sequence"/>
</dbReference>
<dbReference type="CDD" id="cd00118">
    <property type="entry name" value="LysM"/>
    <property type="match status" value="1"/>
</dbReference>
<dbReference type="AlphaFoldDB" id="A0A2W5TT26"/>
<comment type="caution">
    <text evidence="3">The sequence shown here is derived from an EMBL/GenBank/DDBJ whole genome shotgun (WGS) entry which is preliminary data.</text>
</comment>
<reference evidence="3 4" key="1">
    <citation type="submission" date="2017-08" db="EMBL/GenBank/DDBJ databases">
        <title>Infants hospitalized years apart are colonized by the same room-sourced microbial strains.</title>
        <authorList>
            <person name="Brooks B."/>
            <person name="Olm M.R."/>
            <person name="Firek B.A."/>
            <person name="Baker R."/>
            <person name="Thomas B.C."/>
            <person name="Morowitz M.J."/>
            <person name="Banfield J.F."/>
        </authorList>
    </citation>
    <scope>NUCLEOTIDE SEQUENCE [LARGE SCALE GENOMIC DNA]</scope>
    <source>
        <strain evidence="3">S2_003_000_R2_14</strain>
    </source>
</reference>
<dbReference type="InterPro" id="IPR014248">
    <property type="entry name" value="Spore_coat_assembly_SafA"/>
</dbReference>
<feature type="compositionally biased region" description="Polar residues" evidence="1">
    <location>
        <begin position="83"/>
        <end position="93"/>
    </location>
</feature>
<evidence type="ECO:0000313" key="3">
    <source>
        <dbReference type="EMBL" id="PZR18820.1"/>
    </source>
</evidence>
<dbReference type="PANTHER" id="PTHR34700:SF4">
    <property type="entry name" value="PHAGE-LIKE ELEMENT PBSX PROTEIN XKDP"/>
    <property type="match status" value="1"/>
</dbReference>
<dbReference type="SUPFAM" id="SSF54106">
    <property type="entry name" value="LysM domain"/>
    <property type="match status" value="1"/>
</dbReference>
<dbReference type="PANTHER" id="PTHR34700">
    <property type="entry name" value="POTASSIUM BINDING PROTEIN KBP"/>
    <property type="match status" value="1"/>
</dbReference>
<sequence length="265" mass="28611">MRNTQEALGARRSEEISEQLQADQQAAQEENVHTVVPGDTLWAIARANGVPLQQLIEANPQIQNPDLIFPGQRINIPAGGTRPPSTGDTQQPPSAGAEPPTAGADAPPSTGDVTGVDAIGPNSTLNERAQAAMRYFESQGWSKEQAAGIVANLIYESGGQLNHRQQQFGGGPGFGLAQWEGPRQADFKRVMGVDIRESTFEQQLAFVQWELQNTESRAGNSLRGATTASDAANIFLRQFERPRDPNASQAERTRLAERLFSGQAI</sequence>
<dbReference type="NCBIfam" id="TIGR02899">
    <property type="entry name" value="spore_safA"/>
    <property type="match status" value="1"/>
</dbReference>
<name>A0A2W5TT26_9BACT</name>
<evidence type="ECO:0000313" key="4">
    <source>
        <dbReference type="Proteomes" id="UP000249061"/>
    </source>
</evidence>
<feature type="region of interest" description="Disordered" evidence="1">
    <location>
        <begin position="70"/>
        <end position="122"/>
    </location>
</feature>
<organism evidence="3 4">
    <name type="scientific">Archangium gephyra</name>
    <dbReference type="NCBI Taxonomy" id="48"/>
    <lineage>
        <taxon>Bacteria</taxon>
        <taxon>Pseudomonadati</taxon>
        <taxon>Myxococcota</taxon>
        <taxon>Myxococcia</taxon>
        <taxon>Myxococcales</taxon>
        <taxon>Cystobacterineae</taxon>
        <taxon>Archangiaceae</taxon>
        <taxon>Archangium</taxon>
    </lineage>
</organism>
<dbReference type="Pfam" id="PF01476">
    <property type="entry name" value="LysM"/>
    <property type="match status" value="1"/>
</dbReference>
<dbReference type="PROSITE" id="PS51782">
    <property type="entry name" value="LYSM"/>
    <property type="match status" value="1"/>
</dbReference>
<dbReference type="InterPro" id="IPR018392">
    <property type="entry name" value="LysM"/>
</dbReference>
<evidence type="ECO:0000259" key="2">
    <source>
        <dbReference type="PROSITE" id="PS51782"/>
    </source>
</evidence>
<dbReference type="InterPro" id="IPR041219">
    <property type="entry name" value="Phage_lysozyme2"/>
</dbReference>
<feature type="domain" description="LysM" evidence="2">
    <location>
        <begin position="31"/>
        <end position="76"/>
    </location>
</feature>
<dbReference type="InterPro" id="IPR052196">
    <property type="entry name" value="Bact_Kbp"/>
</dbReference>
<proteinExistence type="predicted"/>
<dbReference type="Gene3D" id="3.10.350.10">
    <property type="entry name" value="LysM domain"/>
    <property type="match status" value="1"/>
</dbReference>
<dbReference type="EMBL" id="QFQP01000001">
    <property type="protein sequence ID" value="PZR18820.1"/>
    <property type="molecule type" value="Genomic_DNA"/>
</dbReference>
<dbReference type="Gene3D" id="1.10.530.10">
    <property type="match status" value="1"/>
</dbReference>
<feature type="compositionally biased region" description="Low complexity" evidence="1">
    <location>
        <begin position="18"/>
        <end position="29"/>
    </location>
</feature>
<protein>
    <recommendedName>
        <fullName evidence="2">LysM domain-containing protein</fullName>
    </recommendedName>
</protein>
<feature type="region of interest" description="Disordered" evidence="1">
    <location>
        <begin position="1"/>
        <end position="31"/>
    </location>
</feature>
<evidence type="ECO:0000256" key="1">
    <source>
        <dbReference type="SAM" id="MobiDB-lite"/>
    </source>
</evidence>
<dbReference type="InterPro" id="IPR036779">
    <property type="entry name" value="LysM_dom_sf"/>
</dbReference>
<accession>A0A2W5TT26</accession>
<dbReference type="SMART" id="SM00257">
    <property type="entry name" value="LysM"/>
    <property type="match status" value="1"/>
</dbReference>
<dbReference type="Pfam" id="PF18013">
    <property type="entry name" value="Phage_lysozyme2"/>
    <property type="match status" value="1"/>
</dbReference>